<dbReference type="AlphaFoldDB" id="X1GEE1"/>
<dbReference type="InterPro" id="IPR006158">
    <property type="entry name" value="Cobalamin-bd"/>
</dbReference>
<dbReference type="PANTHER" id="PTHR43409:SF7">
    <property type="entry name" value="BLL1977 PROTEIN"/>
    <property type="match status" value="1"/>
</dbReference>
<dbReference type="GO" id="GO:0031419">
    <property type="term" value="F:cobalamin binding"/>
    <property type="evidence" value="ECO:0007669"/>
    <property type="project" value="InterPro"/>
</dbReference>
<evidence type="ECO:0000256" key="5">
    <source>
        <dbReference type="ARBA" id="ARBA00023014"/>
    </source>
</evidence>
<dbReference type="SFLD" id="SFLDG01082">
    <property type="entry name" value="B12-binding_domain_containing"/>
    <property type="match status" value="1"/>
</dbReference>
<dbReference type="InterPro" id="IPR058240">
    <property type="entry name" value="rSAM_sf"/>
</dbReference>
<dbReference type="SUPFAM" id="SSF52242">
    <property type="entry name" value="Cobalamin (vitamin B12)-binding domain"/>
    <property type="match status" value="1"/>
</dbReference>
<dbReference type="GO" id="GO:0003824">
    <property type="term" value="F:catalytic activity"/>
    <property type="evidence" value="ECO:0007669"/>
    <property type="project" value="InterPro"/>
</dbReference>
<name>X1GEE1_9ZZZZ</name>
<keyword evidence="3" id="KW-0479">Metal-binding</keyword>
<accession>X1GEE1</accession>
<evidence type="ECO:0000259" key="6">
    <source>
        <dbReference type="PROSITE" id="PS51332"/>
    </source>
</evidence>
<dbReference type="Gene3D" id="3.80.30.20">
    <property type="entry name" value="tm_1862 like domain"/>
    <property type="match status" value="1"/>
</dbReference>
<dbReference type="InterPro" id="IPR007197">
    <property type="entry name" value="rSAM"/>
</dbReference>
<comment type="cofactor">
    <cofactor evidence="1">
        <name>[4Fe-4S] cluster</name>
        <dbReference type="ChEBI" id="CHEBI:49883"/>
    </cofactor>
</comment>
<dbReference type="InterPro" id="IPR023404">
    <property type="entry name" value="rSAM_horseshoe"/>
</dbReference>
<dbReference type="InterPro" id="IPR051198">
    <property type="entry name" value="BchE-like"/>
</dbReference>
<gene>
    <name evidence="7" type="ORF">S03H2_21210</name>
</gene>
<reference evidence="7" key="1">
    <citation type="journal article" date="2014" name="Front. Microbiol.">
        <title>High frequency of phylogenetically diverse reductive dehalogenase-homologous genes in deep subseafloor sedimentary metagenomes.</title>
        <authorList>
            <person name="Kawai M."/>
            <person name="Futagami T."/>
            <person name="Toyoda A."/>
            <person name="Takaki Y."/>
            <person name="Nishi S."/>
            <person name="Hori S."/>
            <person name="Arai W."/>
            <person name="Tsubouchi T."/>
            <person name="Morono Y."/>
            <person name="Uchiyama I."/>
            <person name="Ito T."/>
            <person name="Fujiyama A."/>
            <person name="Inagaki F."/>
            <person name="Takami H."/>
        </authorList>
    </citation>
    <scope>NUCLEOTIDE SEQUENCE</scope>
    <source>
        <strain evidence="7">Expedition CK06-06</strain>
    </source>
</reference>
<protein>
    <recommendedName>
        <fullName evidence="6">B12-binding domain-containing protein</fullName>
    </recommendedName>
</protein>
<sequence length="240" mass="27293">MPKITLINPPSPFLIDQRVFPPLGICYISAYLKKYGYEPKIVDLAGGKKLPEIDADIIGVSSTTPQYIESLKILGEVRGRGIDALMVIGGPHATCTPDTSKDFDISVIGEGENAMLDIAMQYPTTFPRFFKKPPPNLYMLPFPDRKAINIHTYKYFIDNEQATTMITSRGCPYNCAFCSSIYNRVRLHSAEYVINEIKEIQRLGFSGIMFFDDIFILNKTRLFKICEYLKSQSIVWRCFI</sequence>
<evidence type="ECO:0000313" key="7">
    <source>
        <dbReference type="EMBL" id="GAH43190.1"/>
    </source>
</evidence>
<evidence type="ECO:0000256" key="3">
    <source>
        <dbReference type="ARBA" id="ARBA00022723"/>
    </source>
</evidence>
<comment type="caution">
    <text evidence="7">The sequence shown here is derived from an EMBL/GenBank/DDBJ whole genome shotgun (WGS) entry which is preliminary data.</text>
</comment>
<dbReference type="PANTHER" id="PTHR43409">
    <property type="entry name" value="ANAEROBIC MAGNESIUM-PROTOPORPHYRIN IX MONOMETHYL ESTER CYCLASE-RELATED"/>
    <property type="match status" value="1"/>
</dbReference>
<evidence type="ECO:0000256" key="1">
    <source>
        <dbReference type="ARBA" id="ARBA00001966"/>
    </source>
</evidence>
<dbReference type="GO" id="GO:0005829">
    <property type="term" value="C:cytosol"/>
    <property type="evidence" value="ECO:0007669"/>
    <property type="project" value="TreeGrafter"/>
</dbReference>
<dbReference type="Gene3D" id="3.40.50.280">
    <property type="entry name" value="Cobalamin-binding domain"/>
    <property type="match status" value="1"/>
</dbReference>
<dbReference type="InterPro" id="IPR036724">
    <property type="entry name" value="Cobalamin-bd_sf"/>
</dbReference>
<dbReference type="Pfam" id="PF02310">
    <property type="entry name" value="B12-binding"/>
    <property type="match status" value="1"/>
</dbReference>
<feature type="domain" description="B12-binding" evidence="6">
    <location>
        <begin position="1"/>
        <end position="129"/>
    </location>
</feature>
<dbReference type="CDD" id="cd02068">
    <property type="entry name" value="radical_SAM_B12_BD"/>
    <property type="match status" value="1"/>
</dbReference>
<proteinExistence type="predicted"/>
<keyword evidence="5" id="KW-0411">Iron-sulfur</keyword>
<dbReference type="SUPFAM" id="SSF102114">
    <property type="entry name" value="Radical SAM enzymes"/>
    <property type="match status" value="1"/>
</dbReference>
<evidence type="ECO:0000256" key="2">
    <source>
        <dbReference type="ARBA" id="ARBA00022691"/>
    </source>
</evidence>
<feature type="non-terminal residue" evidence="7">
    <location>
        <position position="240"/>
    </location>
</feature>
<evidence type="ECO:0000256" key="4">
    <source>
        <dbReference type="ARBA" id="ARBA00023004"/>
    </source>
</evidence>
<dbReference type="EMBL" id="BARU01011268">
    <property type="protein sequence ID" value="GAH43190.1"/>
    <property type="molecule type" value="Genomic_DNA"/>
</dbReference>
<keyword evidence="2" id="KW-0949">S-adenosyl-L-methionine</keyword>
<dbReference type="GO" id="GO:0046872">
    <property type="term" value="F:metal ion binding"/>
    <property type="evidence" value="ECO:0007669"/>
    <property type="project" value="UniProtKB-KW"/>
</dbReference>
<organism evidence="7">
    <name type="scientific">marine sediment metagenome</name>
    <dbReference type="NCBI Taxonomy" id="412755"/>
    <lineage>
        <taxon>unclassified sequences</taxon>
        <taxon>metagenomes</taxon>
        <taxon>ecological metagenomes</taxon>
    </lineage>
</organism>
<keyword evidence="4" id="KW-0408">Iron</keyword>
<dbReference type="SFLD" id="SFLDS00029">
    <property type="entry name" value="Radical_SAM"/>
    <property type="match status" value="1"/>
</dbReference>
<dbReference type="PROSITE" id="PS51332">
    <property type="entry name" value="B12_BINDING"/>
    <property type="match status" value="1"/>
</dbReference>
<dbReference type="GO" id="GO:0051536">
    <property type="term" value="F:iron-sulfur cluster binding"/>
    <property type="evidence" value="ECO:0007669"/>
    <property type="project" value="UniProtKB-KW"/>
</dbReference>